<reference evidence="2" key="1">
    <citation type="journal article" date="2023" name="Mol. Biol. Evol.">
        <title>Third-Generation Sequencing Reveals the Adaptive Role of the Epigenome in Three Deep-Sea Polychaetes.</title>
        <authorList>
            <person name="Perez M."/>
            <person name="Aroh O."/>
            <person name="Sun Y."/>
            <person name="Lan Y."/>
            <person name="Juniper S.K."/>
            <person name="Young C.R."/>
            <person name="Angers B."/>
            <person name="Qian P.Y."/>
        </authorList>
    </citation>
    <scope>NUCLEOTIDE SEQUENCE</scope>
    <source>
        <strain evidence="2">R07B-5</strain>
    </source>
</reference>
<protein>
    <submittedName>
        <fullName evidence="2">Uncharacterized protein</fullName>
    </submittedName>
</protein>
<dbReference type="EMBL" id="JAODUO010000211">
    <property type="protein sequence ID" value="KAK2186131.1"/>
    <property type="molecule type" value="Genomic_DNA"/>
</dbReference>
<proteinExistence type="predicted"/>
<dbReference type="Proteomes" id="UP001209878">
    <property type="component" value="Unassembled WGS sequence"/>
</dbReference>
<dbReference type="AlphaFoldDB" id="A0AAD9P186"/>
<name>A0AAD9P186_RIDPI</name>
<feature type="region of interest" description="Disordered" evidence="1">
    <location>
        <begin position="98"/>
        <end position="128"/>
    </location>
</feature>
<organism evidence="2 3">
    <name type="scientific">Ridgeia piscesae</name>
    <name type="common">Tubeworm</name>
    <dbReference type="NCBI Taxonomy" id="27915"/>
    <lineage>
        <taxon>Eukaryota</taxon>
        <taxon>Metazoa</taxon>
        <taxon>Spiralia</taxon>
        <taxon>Lophotrochozoa</taxon>
        <taxon>Annelida</taxon>
        <taxon>Polychaeta</taxon>
        <taxon>Sedentaria</taxon>
        <taxon>Canalipalpata</taxon>
        <taxon>Sabellida</taxon>
        <taxon>Siboglinidae</taxon>
        <taxon>Ridgeia</taxon>
    </lineage>
</organism>
<feature type="compositionally biased region" description="Basic and acidic residues" evidence="1">
    <location>
        <begin position="50"/>
        <end position="60"/>
    </location>
</feature>
<evidence type="ECO:0000313" key="3">
    <source>
        <dbReference type="Proteomes" id="UP001209878"/>
    </source>
</evidence>
<sequence length="153" mass="17140">MLKVAAWLDRLLRKNTILRAPAQQPTGNSRNSGAAIASYDSDGHPQPLPEGDRYSDDVFAQRRLRTQPRRKCVTKRKIKTVISEGSFGQFGSRRRAFVDPSSDSFSRTGSGNPRWRSGAPATAGSEHSDFDHVVIPDNPQETIVKVRRNRFTF</sequence>
<accession>A0AAD9P186</accession>
<evidence type="ECO:0000256" key="1">
    <source>
        <dbReference type="SAM" id="MobiDB-lite"/>
    </source>
</evidence>
<comment type="caution">
    <text evidence="2">The sequence shown here is derived from an EMBL/GenBank/DDBJ whole genome shotgun (WGS) entry which is preliminary data.</text>
</comment>
<feature type="compositionally biased region" description="Polar residues" evidence="1">
    <location>
        <begin position="101"/>
        <end position="111"/>
    </location>
</feature>
<feature type="region of interest" description="Disordered" evidence="1">
    <location>
        <begin position="19"/>
        <end position="61"/>
    </location>
</feature>
<feature type="compositionally biased region" description="Polar residues" evidence="1">
    <location>
        <begin position="23"/>
        <end position="32"/>
    </location>
</feature>
<gene>
    <name evidence="2" type="ORF">NP493_212g00000</name>
</gene>
<evidence type="ECO:0000313" key="2">
    <source>
        <dbReference type="EMBL" id="KAK2186131.1"/>
    </source>
</evidence>
<keyword evidence="3" id="KW-1185">Reference proteome</keyword>